<dbReference type="InterPro" id="IPR054239">
    <property type="entry name" value="DUF6966"/>
</dbReference>
<accession>A0A1X9LQE9</accession>
<dbReference type="STRING" id="1619308.B5808_01945"/>
<dbReference type="Pfam" id="PF22294">
    <property type="entry name" value="DUF6966"/>
    <property type="match status" value="1"/>
</dbReference>
<dbReference type="AlphaFoldDB" id="A0A1X9LQE9"/>
<dbReference type="KEGG" id="cphy:B5808_01945"/>
<protein>
    <recommendedName>
        <fullName evidence="1">DUF6966 domain-containing protein</fullName>
    </recommendedName>
</protein>
<gene>
    <name evidence="2" type="ORF">B5808_01945</name>
</gene>
<sequence length="97" mass="10591">METAQEFAETCRVLSQHLAENGRADWAATFERLADRAEEADGPDRVREVASDALALYGGMGSFADLVLLASSSGSREPDERLDRLRSALHRSAVALR</sequence>
<evidence type="ECO:0000313" key="2">
    <source>
        <dbReference type="EMBL" id="ARJ04120.1"/>
    </source>
</evidence>
<reference evidence="2 3" key="1">
    <citation type="submission" date="2017-04" db="EMBL/GenBank/DDBJ databases">
        <authorList>
            <person name="Afonso C.L."/>
            <person name="Miller P.J."/>
            <person name="Scott M.A."/>
            <person name="Spackman E."/>
            <person name="Goraichik I."/>
            <person name="Dimitrov K.M."/>
            <person name="Suarez D.L."/>
            <person name="Swayne D.E."/>
        </authorList>
    </citation>
    <scope>NUCLEOTIDE SEQUENCE [LARGE SCALE GENOMIC DNA]</scope>
    <source>
        <strain evidence="3">XA(T)</strain>
    </source>
</reference>
<organism evidence="2 3">
    <name type="scientific">Cnuibacter physcomitrellae</name>
    <dbReference type="NCBI Taxonomy" id="1619308"/>
    <lineage>
        <taxon>Bacteria</taxon>
        <taxon>Bacillati</taxon>
        <taxon>Actinomycetota</taxon>
        <taxon>Actinomycetes</taxon>
        <taxon>Micrococcales</taxon>
        <taxon>Microbacteriaceae</taxon>
        <taxon>Cnuibacter</taxon>
    </lineage>
</organism>
<dbReference type="Proteomes" id="UP000192775">
    <property type="component" value="Chromosome"/>
</dbReference>
<dbReference type="RefSeq" id="WP_085017952.1">
    <property type="nucleotide sequence ID" value="NZ_BMHD01000001.1"/>
</dbReference>
<evidence type="ECO:0000313" key="3">
    <source>
        <dbReference type="Proteomes" id="UP000192775"/>
    </source>
</evidence>
<evidence type="ECO:0000259" key="1">
    <source>
        <dbReference type="Pfam" id="PF22294"/>
    </source>
</evidence>
<dbReference type="EMBL" id="CP020715">
    <property type="protein sequence ID" value="ARJ04120.1"/>
    <property type="molecule type" value="Genomic_DNA"/>
</dbReference>
<keyword evidence="3" id="KW-1185">Reference proteome</keyword>
<proteinExistence type="predicted"/>
<name>A0A1X9LQE9_9MICO</name>
<feature type="domain" description="DUF6966" evidence="1">
    <location>
        <begin position="20"/>
        <end position="69"/>
    </location>
</feature>